<dbReference type="PIRSF" id="PIRSF006305">
    <property type="entry name" value="Maf"/>
    <property type="match status" value="1"/>
</dbReference>
<dbReference type="NCBIfam" id="TIGR00172">
    <property type="entry name" value="maf"/>
    <property type="match status" value="1"/>
</dbReference>
<dbReference type="AlphaFoldDB" id="A0A7L5HPE3"/>
<keyword evidence="2 4" id="KW-0378">Hydrolase</keyword>
<dbReference type="InterPro" id="IPR003697">
    <property type="entry name" value="Maf-like"/>
</dbReference>
<reference evidence="5 6" key="1">
    <citation type="submission" date="2020-05" db="EMBL/GenBank/DDBJ databases">
        <title>Complete genome sequencing of Campylobacter and Arcobacter type strains.</title>
        <authorList>
            <person name="Miller W.G."/>
            <person name="Yee E."/>
        </authorList>
    </citation>
    <scope>NUCLEOTIDE SEQUENCE [LARGE SCALE GENOMIC DNA]</scope>
    <source>
        <strain evidence="5 6">CCUG 73571</strain>
    </source>
</reference>
<dbReference type="SUPFAM" id="SSF52972">
    <property type="entry name" value="ITPase-like"/>
    <property type="match status" value="1"/>
</dbReference>
<dbReference type="HAMAP" id="MF_00528">
    <property type="entry name" value="Maf"/>
    <property type="match status" value="1"/>
</dbReference>
<comment type="function">
    <text evidence="4">Nucleoside triphosphate pyrophosphatase. May have a dual role in cell division arrest and in preventing the incorporation of modified nucleotides into cellular nucleic acids.</text>
</comment>
<dbReference type="PANTHER" id="PTHR43213">
    <property type="entry name" value="BIFUNCTIONAL DTTP/UTP PYROPHOSPHATASE/METHYLTRANSFERASE PROTEIN-RELATED"/>
    <property type="match status" value="1"/>
</dbReference>
<keyword evidence="6" id="KW-1185">Reference proteome</keyword>
<dbReference type="Proteomes" id="UP000509246">
    <property type="component" value="Chromosome"/>
</dbReference>
<evidence type="ECO:0000256" key="1">
    <source>
        <dbReference type="ARBA" id="ARBA00001968"/>
    </source>
</evidence>
<organism evidence="5 6">
    <name type="scientific">Campylobacter armoricus</name>
    <dbReference type="NCBI Taxonomy" id="2505970"/>
    <lineage>
        <taxon>Bacteria</taxon>
        <taxon>Pseudomonadati</taxon>
        <taxon>Campylobacterota</taxon>
        <taxon>Epsilonproteobacteria</taxon>
        <taxon>Campylobacterales</taxon>
        <taxon>Campylobacteraceae</taxon>
        <taxon>Campylobacter</taxon>
    </lineage>
</organism>
<gene>
    <name evidence="5" type="primary">maf</name>
    <name evidence="5" type="ORF">CARM_1091</name>
</gene>
<dbReference type="PANTHER" id="PTHR43213:SF5">
    <property type="entry name" value="BIFUNCTIONAL DTTP_UTP PYROPHOSPHATASE_METHYLTRANSFERASE PROTEIN-RELATED"/>
    <property type="match status" value="1"/>
</dbReference>
<comment type="caution">
    <text evidence="4">Lacks conserved residue(s) required for the propagation of feature annotation.</text>
</comment>
<dbReference type="KEGG" id="carm:CARM_1091"/>
<dbReference type="RefSeq" id="WP_139427127.1">
    <property type="nucleotide sequence ID" value="NZ_CBCSFY010000021.1"/>
</dbReference>
<keyword evidence="3 4" id="KW-0546">Nucleotide metabolism</keyword>
<dbReference type="Pfam" id="PF02545">
    <property type="entry name" value="Maf"/>
    <property type="match status" value="1"/>
</dbReference>
<dbReference type="EMBL" id="CP053825">
    <property type="protein sequence ID" value="QKF79992.1"/>
    <property type="molecule type" value="Genomic_DNA"/>
</dbReference>
<dbReference type="GeneID" id="56586836"/>
<dbReference type="Gene3D" id="3.90.950.10">
    <property type="match status" value="1"/>
</dbReference>
<comment type="cofactor">
    <cofactor evidence="1 4">
        <name>a divalent metal cation</name>
        <dbReference type="ChEBI" id="CHEBI:60240"/>
    </cofactor>
</comment>
<evidence type="ECO:0000313" key="5">
    <source>
        <dbReference type="EMBL" id="QKF79992.1"/>
    </source>
</evidence>
<name>A0A7L5HPE3_9BACT</name>
<sequence>MLYLASSSPSRATLLKEANIAFKQIIINYDENLVKKEKPSSYVQKIVLEKEKQFFAQYPNFKNVLLADSIVCVENEILTKAKDDEEAFRMLNMQNGKNISVLSAMILILENKKIYNLSKCDLILDKFNSKDMQEYIDSKLYKGKAGAVMCEGFHKKYIKKIIGHQSTAFGLNIELLKAFL</sequence>
<comment type="catalytic activity">
    <reaction evidence="4">
        <text>a ribonucleoside 5'-triphosphate + H2O = a ribonucleoside 5'-phosphate + diphosphate + H(+)</text>
        <dbReference type="Rhea" id="RHEA:23996"/>
        <dbReference type="ChEBI" id="CHEBI:15377"/>
        <dbReference type="ChEBI" id="CHEBI:15378"/>
        <dbReference type="ChEBI" id="CHEBI:33019"/>
        <dbReference type="ChEBI" id="CHEBI:58043"/>
        <dbReference type="ChEBI" id="CHEBI:61557"/>
        <dbReference type="EC" id="3.6.1.9"/>
    </reaction>
</comment>
<feature type="active site" description="Proton acceptor" evidence="4">
    <location>
        <position position="68"/>
    </location>
</feature>
<evidence type="ECO:0000256" key="3">
    <source>
        <dbReference type="ARBA" id="ARBA00023080"/>
    </source>
</evidence>
<evidence type="ECO:0000256" key="2">
    <source>
        <dbReference type="ARBA" id="ARBA00022801"/>
    </source>
</evidence>
<dbReference type="GO" id="GO:0047429">
    <property type="term" value="F:nucleoside triphosphate diphosphatase activity"/>
    <property type="evidence" value="ECO:0007669"/>
    <property type="project" value="UniProtKB-EC"/>
</dbReference>
<protein>
    <recommendedName>
        <fullName evidence="4">Nucleoside triphosphate pyrophosphatase</fullName>
        <ecNumber evidence="4">3.6.1.9</ecNumber>
    </recommendedName>
    <alternativeName>
        <fullName evidence="4">Nucleotide pyrophosphatase</fullName>
        <shortName evidence="4">Nucleotide PPase</shortName>
    </alternativeName>
</protein>
<dbReference type="EC" id="3.6.1.9" evidence="4"/>
<comment type="similarity">
    <text evidence="4">Belongs to the Maf family.</text>
</comment>
<keyword evidence="4" id="KW-0963">Cytoplasm</keyword>
<proteinExistence type="inferred from homology"/>
<evidence type="ECO:0000256" key="4">
    <source>
        <dbReference type="HAMAP-Rule" id="MF_00528"/>
    </source>
</evidence>
<accession>A0A7L5HPE3</accession>
<dbReference type="InterPro" id="IPR029001">
    <property type="entry name" value="ITPase-like_fam"/>
</dbReference>
<dbReference type="GO" id="GO:0009117">
    <property type="term" value="P:nucleotide metabolic process"/>
    <property type="evidence" value="ECO:0007669"/>
    <property type="project" value="UniProtKB-KW"/>
</dbReference>
<evidence type="ECO:0000313" key="6">
    <source>
        <dbReference type="Proteomes" id="UP000509246"/>
    </source>
</evidence>
<comment type="subcellular location">
    <subcellularLocation>
        <location evidence="4">Cytoplasm</location>
    </subcellularLocation>
</comment>
<dbReference type="NCBIfam" id="NF003141">
    <property type="entry name" value="PRK04056.1"/>
    <property type="match status" value="1"/>
</dbReference>
<dbReference type="GO" id="GO:0005737">
    <property type="term" value="C:cytoplasm"/>
    <property type="evidence" value="ECO:0007669"/>
    <property type="project" value="UniProtKB-SubCell"/>
</dbReference>
<comment type="catalytic activity">
    <reaction evidence="4">
        <text>a 2'-deoxyribonucleoside 5'-triphosphate + H2O = a 2'-deoxyribonucleoside 5'-phosphate + diphosphate + H(+)</text>
        <dbReference type="Rhea" id="RHEA:44644"/>
        <dbReference type="ChEBI" id="CHEBI:15377"/>
        <dbReference type="ChEBI" id="CHEBI:15378"/>
        <dbReference type="ChEBI" id="CHEBI:33019"/>
        <dbReference type="ChEBI" id="CHEBI:61560"/>
        <dbReference type="ChEBI" id="CHEBI:65317"/>
        <dbReference type="EC" id="3.6.1.9"/>
    </reaction>
</comment>